<dbReference type="EMBL" id="BHGK01000001">
    <property type="protein sequence ID" value="GCA65710.1"/>
    <property type="molecule type" value="Genomic_DNA"/>
</dbReference>
<evidence type="ECO:0000313" key="9">
    <source>
        <dbReference type="Proteomes" id="UP000265643"/>
    </source>
</evidence>
<dbReference type="NCBIfam" id="TIGR01195">
    <property type="entry name" value="oadG_fam"/>
    <property type="match status" value="1"/>
</dbReference>
<protein>
    <submittedName>
        <fullName evidence="8">Uncharacterized protein</fullName>
    </submittedName>
</protein>
<gene>
    <name evidence="8" type="ORF">KGMB01110_01460</name>
</gene>
<dbReference type="InterPro" id="IPR005899">
    <property type="entry name" value="Na_pump_deCOase"/>
</dbReference>
<evidence type="ECO:0000256" key="6">
    <source>
        <dbReference type="SAM" id="Phobius"/>
    </source>
</evidence>
<keyword evidence="5 6" id="KW-0472">Membrane</keyword>
<accession>A0A391NYV8</accession>
<evidence type="ECO:0000256" key="2">
    <source>
        <dbReference type="ARBA" id="ARBA00022475"/>
    </source>
</evidence>
<reference evidence="9" key="1">
    <citation type="submission" date="2018-09" db="EMBL/GenBank/DDBJ databases">
        <title>Draft Genome Sequence of Mediterraneibacter sp. KCTC 15684.</title>
        <authorList>
            <person name="Kim J.S."/>
            <person name="Han K.I."/>
            <person name="Suh M.K."/>
            <person name="Lee K.C."/>
            <person name="Eom M.K."/>
            <person name="Lee J.H."/>
            <person name="Park S.H."/>
            <person name="Kang S.W."/>
            <person name="Park J.E."/>
            <person name="Oh B.S."/>
            <person name="Yu S.Y."/>
            <person name="Choi S.H."/>
            <person name="Lee D.H."/>
            <person name="Yoon H."/>
            <person name="Kim B."/>
            <person name="Yang S.J."/>
            <person name="Lee J.S."/>
        </authorList>
    </citation>
    <scope>NUCLEOTIDE SEQUENCE [LARGE SCALE GENOMIC DNA]</scope>
    <source>
        <strain evidence="9">KCTC 15684</strain>
    </source>
</reference>
<comment type="subcellular location">
    <subcellularLocation>
        <location evidence="1">Cell membrane</location>
    </subcellularLocation>
</comment>
<evidence type="ECO:0000256" key="1">
    <source>
        <dbReference type="ARBA" id="ARBA00004236"/>
    </source>
</evidence>
<evidence type="ECO:0000256" key="3">
    <source>
        <dbReference type="ARBA" id="ARBA00022692"/>
    </source>
</evidence>
<feature type="transmembrane region" description="Helical" evidence="6">
    <location>
        <begin position="161"/>
        <end position="184"/>
    </location>
</feature>
<dbReference type="RefSeq" id="WP_119297295.1">
    <property type="nucleotide sequence ID" value="NZ_BHGK01000001.1"/>
</dbReference>
<keyword evidence="2" id="KW-1003">Cell membrane</keyword>
<dbReference type="GO" id="GO:0005886">
    <property type="term" value="C:plasma membrane"/>
    <property type="evidence" value="ECO:0007669"/>
    <property type="project" value="UniProtKB-SubCell"/>
</dbReference>
<keyword evidence="3 6" id="KW-0812">Transmembrane</keyword>
<dbReference type="GO" id="GO:0015081">
    <property type="term" value="F:sodium ion transmembrane transporter activity"/>
    <property type="evidence" value="ECO:0007669"/>
    <property type="project" value="InterPro"/>
</dbReference>
<keyword evidence="9" id="KW-1185">Reference proteome</keyword>
<feature type="signal peptide" evidence="7">
    <location>
        <begin position="1"/>
        <end position="19"/>
    </location>
</feature>
<keyword evidence="7" id="KW-0732">Signal</keyword>
<keyword evidence="4 6" id="KW-1133">Transmembrane helix</keyword>
<dbReference type="GO" id="GO:0036376">
    <property type="term" value="P:sodium ion export across plasma membrane"/>
    <property type="evidence" value="ECO:0007669"/>
    <property type="project" value="InterPro"/>
</dbReference>
<organism evidence="8 9">
    <name type="scientific">Mediterraneibacter butyricigenes</name>
    <dbReference type="NCBI Taxonomy" id="2316025"/>
    <lineage>
        <taxon>Bacteria</taxon>
        <taxon>Bacillati</taxon>
        <taxon>Bacillota</taxon>
        <taxon>Clostridia</taxon>
        <taxon>Lachnospirales</taxon>
        <taxon>Lachnospiraceae</taxon>
        <taxon>Mediterraneibacter</taxon>
    </lineage>
</organism>
<proteinExistence type="predicted"/>
<evidence type="ECO:0000256" key="5">
    <source>
        <dbReference type="ARBA" id="ARBA00023136"/>
    </source>
</evidence>
<evidence type="ECO:0000256" key="7">
    <source>
        <dbReference type="SAM" id="SignalP"/>
    </source>
</evidence>
<dbReference type="PROSITE" id="PS51257">
    <property type="entry name" value="PROKAR_LIPOPROTEIN"/>
    <property type="match status" value="1"/>
</dbReference>
<dbReference type="AlphaFoldDB" id="A0A391NYV8"/>
<evidence type="ECO:0000313" key="8">
    <source>
        <dbReference type="EMBL" id="GCA65710.1"/>
    </source>
</evidence>
<sequence>MKKKISLILLVLTMALGLAGCGADEKSADYDTQSMETCADTVLQSFQTMSDADFDMLRSYSDFQLNYTLMSSGLPIANDDFLIMMDSYQNAVKEYGELIDYGEFEVSESKDGPILTTKAEFENKDADIVLNFDDEEHMTDMSVNIKYTIGQILEKAGMNTLIGMGTVFLVLIFIAFIISLFRFIPAIEAKFKGNAKEAKVEAPAKPAPAPAAPVAEAPAKSEMDQSQLIAVITAAIAASEGTSTDGFIVRSIKRRKNNNWK</sequence>
<dbReference type="Pfam" id="PF04277">
    <property type="entry name" value="OAD_gamma"/>
    <property type="match status" value="1"/>
</dbReference>
<name>A0A391NYV8_9FIRM</name>
<dbReference type="Proteomes" id="UP000265643">
    <property type="component" value="Unassembled WGS sequence"/>
</dbReference>
<comment type="caution">
    <text evidence="8">The sequence shown here is derived from an EMBL/GenBank/DDBJ whole genome shotgun (WGS) entry which is preliminary data.</text>
</comment>
<feature type="chain" id="PRO_5038785498" evidence="7">
    <location>
        <begin position="20"/>
        <end position="261"/>
    </location>
</feature>
<evidence type="ECO:0000256" key="4">
    <source>
        <dbReference type="ARBA" id="ARBA00022989"/>
    </source>
</evidence>